<evidence type="ECO:0008006" key="4">
    <source>
        <dbReference type="Google" id="ProtNLM"/>
    </source>
</evidence>
<protein>
    <recommendedName>
        <fullName evidence="4">Mobilization protein</fullName>
    </recommendedName>
</protein>
<keyword evidence="1" id="KW-0812">Transmembrane</keyword>
<sequence>MKTGKPNTRLSEKLNAELDTIRQEHAALMASQLKSFRNDLTSIAQHARNTIETDTRHFLKTNKSYFETRTQQIKRWTSISPWLTTGLALMVIALMMGLSWFWTSMLTNSELTQMGLTRIDQNDQTWLVMNPDKTALKNCTLASAPMLCIEIKER</sequence>
<evidence type="ECO:0000313" key="3">
    <source>
        <dbReference type="Proteomes" id="UP000193224"/>
    </source>
</evidence>
<name>A0A1X7BT79_9RHOB</name>
<proteinExistence type="predicted"/>
<dbReference type="Proteomes" id="UP000193224">
    <property type="component" value="Unassembled WGS sequence"/>
</dbReference>
<reference evidence="2 3" key="1">
    <citation type="submission" date="2017-03" db="EMBL/GenBank/DDBJ databases">
        <authorList>
            <person name="Afonso C.L."/>
            <person name="Miller P.J."/>
            <person name="Scott M.A."/>
            <person name="Spackman E."/>
            <person name="Goraichik I."/>
            <person name="Dimitrov K.M."/>
            <person name="Suarez D.L."/>
            <person name="Swayne D.E."/>
        </authorList>
    </citation>
    <scope>NUCLEOTIDE SEQUENCE [LARGE SCALE GENOMIC DNA]</scope>
    <source>
        <strain evidence="2 3">CECT 7745</strain>
    </source>
</reference>
<keyword evidence="1" id="KW-1133">Transmembrane helix</keyword>
<evidence type="ECO:0000256" key="1">
    <source>
        <dbReference type="SAM" id="Phobius"/>
    </source>
</evidence>
<keyword evidence="1" id="KW-0472">Membrane</keyword>
<keyword evidence="3" id="KW-1185">Reference proteome</keyword>
<dbReference type="AlphaFoldDB" id="A0A1X7BT79"/>
<evidence type="ECO:0000313" key="2">
    <source>
        <dbReference type="EMBL" id="SMC12429.1"/>
    </source>
</evidence>
<dbReference type="EMBL" id="FWXB01000007">
    <property type="protein sequence ID" value="SMC12429.1"/>
    <property type="molecule type" value="Genomic_DNA"/>
</dbReference>
<organism evidence="2 3">
    <name type="scientific">Roseovarius aestuarii</name>
    <dbReference type="NCBI Taxonomy" id="475083"/>
    <lineage>
        <taxon>Bacteria</taxon>
        <taxon>Pseudomonadati</taxon>
        <taxon>Pseudomonadota</taxon>
        <taxon>Alphaproteobacteria</taxon>
        <taxon>Rhodobacterales</taxon>
        <taxon>Roseobacteraceae</taxon>
        <taxon>Roseovarius</taxon>
    </lineage>
</organism>
<feature type="transmembrane region" description="Helical" evidence="1">
    <location>
        <begin position="79"/>
        <end position="102"/>
    </location>
</feature>
<accession>A0A1X7BT79</accession>
<gene>
    <name evidence="2" type="ORF">ROA7745_02254</name>
</gene>